<dbReference type="Gramene" id="PRQ28398">
    <property type="protein sequence ID" value="PRQ28398"/>
    <property type="gene ID" value="RchiOBHm_Chr5g0002621"/>
</dbReference>
<reference evidence="2 3" key="1">
    <citation type="journal article" date="2018" name="Nat. Genet.">
        <title>The Rosa genome provides new insights in the design of modern roses.</title>
        <authorList>
            <person name="Bendahmane M."/>
        </authorList>
    </citation>
    <scope>NUCLEOTIDE SEQUENCE [LARGE SCALE GENOMIC DNA]</scope>
    <source>
        <strain evidence="3">cv. Old Blush</strain>
    </source>
</reference>
<dbReference type="EMBL" id="PDCK01000043">
    <property type="protein sequence ID" value="PRQ28398.1"/>
    <property type="molecule type" value="Genomic_DNA"/>
</dbReference>
<dbReference type="InterPro" id="IPR027949">
    <property type="entry name" value="Chloroplast_duf"/>
</dbReference>
<feature type="transmembrane region" description="Helical" evidence="1">
    <location>
        <begin position="161"/>
        <end position="183"/>
    </location>
</feature>
<keyword evidence="1" id="KW-0812">Transmembrane</keyword>
<evidence type="ECO:0000313" key="3">
    <source>
        <dbReference type="Proteomes" id="UP000238479"/>
    </source>
</evidence>
<organism evidence="2 3">
    <name type="scientific">Rosa chinensis</name>
    <name type="common">China rose</name>
    <dbReference type="NCBI Taxonomy" id="74649"/>
    <lineage>
        <taxon>Eukaryota</taxon>
        <taxon>Viridiplantae</taxon>
        <taxon>Streptophyta</taxon>
        <taxon>Embryophyta</taxon>
        <taxon>Tracheophyta</taxon>
        <taxon>Spermatophyta</taxon>
        <taxon>Magnoliopsida</taxon>
        <taxon>eudicotyledons</taxon>
        <taxon>Gunneridae</taxon>
        <taxon>Pentapetalae</taxon>
        <taxon>rosids</taxon>
        <taxon>fabids</taxon>
        <taxon>Rosales</taxon>
        <taxon>Rosaceae</taxon>
        <taxon>Rosoideae</taxon>
        <taxon>Rosoideae incertae sedis</taxon>
        <taxon>Rosa</taxon>
    </lineage>
</organism>
<sequence>MATFQVSTIFPLRDSSNQKRIPKGVVIVATNNAPNGKVRPLTSLPKLPTRSLVEGLDMKTGAYKIPSSTVQKEIDSNPTIHSTNSALHSSAKLCDPVVMSEIYAIMEVVADRVEMHKNIGAQRDNWNHLLLSSINVITLTAAIIAGIAASSTTSAGVPFTALKVSSALLYVAATGMLVVMNMIQPSQLAEEQRIAARLFKQLHSQIQTTVSLQNPN</sequence>
<dbReference type="Pfam" id="PF14476">
    <property type="entry name" value="Chloroplast_duf"/>
    <property type="match status" value="1"/>
</dbReference>
<proteinExistence type="predicted"/>
<feature type="transmembrane region" description="Helical" evidence="1">
    <location>
        <begin position="129"/>
        <end position="149"/>
    </location>
</feature>
<evidence type="ECO:0000256" key="1">
    <source>
        <dbReference type="SAM" id="Phobius"/>
    </source>
</evidence>
<keyword evidence="3" id="KW-1185">Reference proteome</keyword>
<keyword evidence="1" id="KW-0472">Membrane</keyword>
<evidence type="ECO:0000313" key="2">
    <source>
        <dbReference type="EMBL" id="PRQ28398.1"/>
    </source>
</evidence>
<comment type="caution">
    <text evidence="2">The sequence shown here is derived from an EMBL/GenBank/DDBJ whole genome shotgun (WGS) entry which is preliminary data.</text>
</comment>
<dbReference type="Proteomes" id="UP000238479">
    <property type="component" value="Chromosome 5"/>
</dbReference>
<accession>A0A2P6Q2I0</accession>
<keyword evidence="1" id="KW-1133">Transmembrane helix</keyword>
<dbReference type="PANTHER" id="PTHR33358:SF12">
    <property type="entry name" value="F-BOX PROTEIN WITH A DOMAIN PROTEIN"/>
    <property type="match status" value="1"/>
</dbReference>
<name>A0A2P6Q2I0_ROSCH</name>
<dbReference type="STRING" id="74649.A0A2P6Q2I0"/>
<dbReference type="PANTHER" id="PTHR33358">
    <property type="entry name" value="F-BOX PROTEIN WITH A DOMAIN PROTEIN"/>
    <property type="match status" value="1"/>
</dbReference>
<dbReference type="AlphaFoldDB" id="A0A2P6Q2I0"/>
<protein>
    <submittedName>
        <fullName evidence="2">Putative petal formation-expressed</fullName>
    </submittedName>
</protein>
<gene>
    <name evidence="2" type="ORF">RchiOBHm_Chr5g0002621</name>
</gene>